<dbReference type="GO" id="GO:0035091">
    <property type="term" value="F:phosphatidylinositol binding"/>
    <property type="evidence" value="ECO:0007669"/>
    <property type="project" value="InterPro"/>
</dbReference>
<dbReference type="Proteomes" id="UP001230188">
    <property type="component" value="Unassembled WGS sequence"/>
</dbReference>
<name>A0AAD7XHC9_9STRA</name>
<feature type="region of interest" description="Disordered" evidence="1">
    <location>
        <begin position="108"/>
        <end position="163"/>
    </location>
</feature>
<evidence type="ECO:0008006" key="4">
    <source>
        <dbReference type="Google" id="ProtNLM"/>
    </source>
</evidence>
<evidence type="ECO:0000313" key="2">
    <source>
        <dbReference type="EMBL" id="KAJ8601497.1"/>
    </source>
</evidence>
<proteinExistence type="predicted"/>
<evidence type="ECO:0000313" key="3">
    <source>
        <dbReference type="Proteomes" id="UP001230188"/>
    </source>
</evidence>
<dbReference type="EMBL" id="JAQMWT010000427">
    <property type="protein sequence ID" value="KAJ8601497.1"/>
    <property type="molecule type" value="Genomic_DNA"/>
</dbReference>
<evidence type="ECO:0000256" key="1">
    <source>
        <dbReference type="SAM" id="MobiDB-lite"/>
    </source>
</evidence>
<dbReference type="InterPro" id="IPR036871">
    <property type="entry name" value="PX_dom_sf"/>
</dbReference>
<gene>
    <name evidence="2" type="ORF">CTAYLR_006719</name>
</gene>
<feature type="region of interest" description="Disordered" evidence="1">
    <location>
        <begin position="34"/>
        <end position="61"/>
    </location>
</feature>
<reference evidence="2" key="1">
    <citation type="submission" date="2023-01" db="EMBL/GenBank/DDBJ databases">
        <title>Metagenome sequencing of chrysophaentin producing Chrysophaeum taylorii.</title>
        <authorList>
            <person name="Davison J."/>
            <person name="Bewley C."/>
        </authorList>
    </citation>
    <scope>NUCLEOTIDE SEQUENCE</scope>
    <source>
        <strain evidence="2">NIES-1699</strain>
    </source>
</reference>
<dbReference type="CDD" id="cd06093">
    <property type="entry name" value="PX_domain"/>
    <property type="match status" value="1"/>
</dbReference>
<organism evidence="2 3">
    <name type="scientific">Chrysophaeum taylorii</name>
    <dbReference type="NCBI Taxonomy" id="2483200"/>
    <lineage>
        <taxon>Eukaryota</taxon>
        <taxon>Sar</taxon>
        <taxon>Stramenopiles</taxon>
        <taxon>Ochrophyta</taxon>
        <taxon>Pelagophyceae</taxon>
        <taxon>Pelagomonadales</taxon>
        <taxon>Pelagomonadaceae</taxon>
        <taxon>Chrysophaeum</taxon>
    </lineage>
</organism>
<keyword evidence="3" id="KW-1185">Reference proteome</keyword>
<dbReference type="Gene3D" id="3.30.1520.10">
    <property type="entry name" value="Phox-like domain"/>
    <property type="match status" value="1"/>
</dbReference>
<feature type="compositionally biased region" description="Polar residues" evidence="1">
    <location>
        <begin position="142"/>
        <end position="151"/>
    </location>
</feature>
<feature type="compositionally biased region" description="Polar residues" evidence="1">
    <location>
        <begin position="44"/>
        <end position="57"/>
    </location>
</feature>
<dbReference type="AlphaFoldDB" id="A0AAD7XHC9"/>
<dbReference type="SUPFAM" id="SSF64268">
    <property type="entry name" value="PX domain"/>
    <property type="match status" value="1"/>
</dbReference>
<protein>
    <recommendedName>
        <fullName evidence="4">PX domain-containing protein</fullName>
    </recommendedName>
</protein>
<comment type="caution">
    <text evidence="2">The sequence shown here is derived from an EMBL/GenBank/DDBJ whole genome shotgun (WGS) entry which is preliminary data.</text>
</comment>
<sequence length="427" mass="47980">MLLTCCEGVSRSCALHKLRWKVMPEEVKVMSKGLEVSSKPPGTVVSTEDLLQSTPSSPARRVGHHRLTRSLEDTDAEALLMSLEPSGELKKGGESVVFDAEGARLKRVKSDESDHTARSKGEELPSVGIDGYDSMVVASGPRRTNNASTEKQLGKQAPSGGGMLLMRRNSSSTSSTGEAGGGWGFYEDCDSFFSRESTSRLDVAQDIDRVTPEYVLEDTLASQALWHSTAGKRPPQPLAERKKYEALWAKNFEESQVDYSRATDPRPPRPSAETPHVVPLLREQSPFGTSATKSWECPCCGELSSMMVHIPKYQVVKEGSFDIHAEYLVVVRLRFVTFGLWRRYSHFQRLADKIVRENRPLDFENTLGSWRCVKRRQKWFRCLDKDYITLKCFLLERFLHDAVFESTTSELFLDFLEIQIPNDASAD</sequence>
<accession>A0AAD7XHC9</accession>
<feature type="compositionally biased region" description="Basic and acidic residues" evidence="1">
    <location>
        <begin position="108"/>
        <end position="123"/>
    </location>
</feature>